<organism evidence="2 3">
    <name type="scientific">Sinanodonta woodiana</name>
    <name type="common">Chinese pond mussel</name>
    <name type="synonym">Anodonta woodiana</name>
    <dbReference type="NCBI Taxonomy" id="1069815"/>
    <lineage>
        <taxon>Eukaryota</taxon>
        <taxon>Metazoa</taxon>
        <taxon>Spiralia</taxon>
        <taxon>Lophotrochozoa</taxon>
        <taxon>Mollusca</taxon>
        <taxon>Bivalvia</taxon>
        <taxon>Autobranchia</taxon>
        <taxon>Heteroconchia</taxon>
        <taxon>Palaeoheterodonta</taxon>
        <taxon>Unionida</taxon>
        <taxon>Unionoidea</taxon>
        <taxon>Unionidae</taxon>
        <taxon>Unioninae</taxon>
        <taxon>Sinanodonta</taxon>
    </lineage>
</organism>
<evidence type="ECO:0000313" key="3">
    <source>
        <dbReference type="Proteomes" id="UP001634394"/>
    </source>
</evidence>
<protein>
    <submittedName>
        <fullName evidence="2">Uncharacterized protein</fullName>
    </submittedName>
</protein>
<dbReference type="Proteomes" id="UP001634394">
    <property type="component" value="Unassembled WGS sequence"/>
</dbReference>
<dbReference type="EMBL" id="JBJQND010000001">
    <property type="protein sequence ID" value="KAL3891340.1"/>
    <property type="molecule type" value="Genomic_DNA"/>
</dbReference>
<evidence type="ECO:0000256" key="1">
    <source>
        <dbReference type="SAM" id="MobiDB-lite"/>
    </source>
</evidence>
<comment type="caution">
    <text evidence="2">The sequence shown here is derived from an EMBL/GenBank/DDBJ whole genome shotgun (WGS) entry which is preliminary data.</text>
</comment>
<gene>
    <name evidence="2" type="ORF">ACJMK2_003602</name>
</gene>
<dbReference type="AlphaFoldDB" id="A0ABD3Y1Z3"/>
<accession>A0ABD3Y1Z3</accession>
<feature type="region of interest" description="Disordered" evidence="1">
    <location>
        <begin position="140"/>
        <end position="162"/>
    </location>
</feature>
<reference evidence="2 3" key="1">
    <citation type="submission" date="2024-11" db="EMBL/GenBank/DDBJ databases">
        <title>Chromosome-level genome assembly of the freshwater bivalve Anodonta woodiana.</title>
        <authorList>
            <person name="Chen X."/>
        </authorList>
    </citation>
    <scope>NUCLEOTIDE SEQUENCE [LARGE SCALE GENOMIC DNA]</scope>
    <source>
        <strain evidence="2">MN2024</strain>
        <tissue evidence="2">Gills</tissue>
    </source>
</reference>
<sequence length="162" mass="18495">MQHRTCPKKDKIQKHPLYSGFLLCSPDFLEECLKCPTLGKHVSIYGMIASSNLLNLKADLVYPAVNRSKDYTFVKLNSVLIPMVCDQEKTTITIIWTNTHTSNMNGFINKRKALTDTESISETILESPTWLEDPAMEDIQIPPSQSTSEMEDSHRDMRSRQM</sequence>
<name>A0ABD3Y1Z3_SINWO</name>
<feature type="compositionally biased region" description="Basic and acidic residues" evidence="1">
    <location>
        <begin position="151"/>
        <end position="162"/>
    </location>
</feature>
<keyword evidence="3" id="KW-1185">Reference proteome</keyword>
<proteinExistence type="predicted"/>
<evidence type="ECO:0000313" key="2">
    <source>
        <dbReference type="EMBL" id="KAL3891340.1"/>
    </source>
</evidence>